<gene>
    <name evidence="1" type="ORF">Cgig2_013762</name>
</gene>
<comment type="caution">
    <text evidence="1">The sequence shown here is derived from an EMBL/GenBank/DDBJ whole genome shotgun (WGS) entry which is preliminary data.</text>
</comment>
<reference evidence="1" key="1">
    <citation type="submission" date="2022-04" db="EMBL/GenBank/DDBJ databases">
        <title>Carnegiea gigantea Genome sequencing and assembly v2.</title>
        <authorList>
            <person name="Copetti D."/>
            <person name="Sanderson M.J."/>
            <person name="Burquez A."/>
            <person name="Wojciechowski M.F."/>
        </authorList>
    </citation>
    <scope>NUCLEOTIDE SEQUENCE</scope>
    <source>
        <strain evidence="1">SGP5-SGP5p</strain>
        <tissue evidence="1">Aerial part</tissue>
    </source>
</reference>
<protein>
    <submittedName>
        <fullName evidence="1">Uncharacterized protein</fullName>
    </submittedName>
</protein>
<accession>A0A9Q1K7E9</accession>
<organism evidence="1 2">
    <name type="scientific">Carnegiea gigantea</name>
    <dbReference type="NCBI Taxonomy" id="171969"/>
    <lineage>
        <taxon>Eukaryota</taxon>
        <taxon>Viridiplantae</taxon>
        <taxon>Streptophyta</taxon>
        <taxon>Embryophyta</taxon>
        <taxon>Tracheophyta</taxon>
        <taxon>Spermatophyta</taxon>
        <taxon>Magnoliopsida</taxon>
        <taxon>eudicotyledons</taxon>
        <taxon>Gunneridae</taxon>
        <taxon>Pentapetalae</taxon>
        <taxon>Caryophyllales</taxon>
        <taxon>Cactineae</taxon>
        <taxon>Cactaceae</taxon>
        <taxon>Cactoideae</taxon>
        <taxon>Echinocereeae</taxon>
        <taxon>Carnegiea</taxon>
    </lineage>
</organism>
<dbReference type="EMBL" id="JAKOGI010000243">
    <property type="protein sequence ID" value="KAJ8438716.1"/>
    <property type="molecule type" value="Genomic_DNA"/>
</dbReference>
<proteinExistence type="predicted"/>
<dbReference type="AlphaFoldDB" id="A0A9Q1K7E9"/>
<evidence type="ECO:0000313" key="1">
    <source>
        <dbReference type="EMBL" id="KAJ8438716.1"/>
    </source>
</evidence>
<dbReference type="Proteomes" id="UP001153076">
    <property type="component" value="Unassembled WGS sequence"/>
</dbReference>
<sequence>MAPLEPNPPNPCLHAPSVTHKPSLAIRFLNTMPRNFATGTPSGCSIHNWGYCSISYDHLDGRWIKLNSSIDSVTSRYGEKPNLLGNWLGYIFSFWSLKSLHHFKTSYVIVQIPFTFGHCIAFSQFYDYYVNCIRSTHRSPQGLWSTLETYPYETLQVLLSSGQIHPVSNKFNSFSDKLEVEQHNGSHSSYVISLPFILCQETCKGHERKNLGDENSASSSTKGLCFLSASEEHSSSKANYLTACGPRKIMLIKSCINPADLHIHPSKYTSLNVAFTIFIKRQAYDIYNRLRPTKQIFFMQGINIFSAHLSLSTRSFNNNKSKNHFTNLRWVDTTKGRRCILWHNSHCT</sequence>
<evidence type="ECO:0000313" key="2">
    <source>
        <dbReference type="Proteomes" id="UP001153076"/>
    </source>
</evidence>
<name>A0A9Q1K7E9_9CARY</name>
<keyword evidence="2" id="KW-1185">Reference proteome</keyword>